<reference evidence="1 2" key="1">
    <citation type="submission" date="2012-10" db="EMBL/GenBank/DDBJ databases">
        <authorList>
            <person name="Genoscope - CEA"/>
        </authorList>
    </citation>
    <scope>NUCLEOTIDE SEQUENCE [LARGE SCALE GENOMIC DNA]</scope>
    <source>
        <strain evidence="2">AM13 / DSM 14728</strain>
    </source>
</reference>
<evidence type="ECO:0000313" key="1">
    <source>
        <dbReference type="EMBL" id="CCO24150.1"/>
    </source>
</evidence>
<dbReference type="KEGG" id="dhy:DESAM_21877"/>
<organism evidence="1 2">
    <name type="scientific">Maridesulfovibrio hydrothermalis AM13 = DSM 14728</name>
    <dbReference type="NCBI Taxonomy" id="1121451"/>
    <lineage>
        <taxon>Bacteria</taxon>
        <taxon>Pseudomonadati</taxon>
        <taxon>Thermodesulfobacteriota</taxon>
        <taxon>Desulfovibrionia</taxon>
        <taxon>Desulfovibrionales</taxon>
        <taxon>Desulfovibrionaceae</taxon>
        <taxon>Maridesulfovibrio</taxon>
    </lineage>
</organism>
<dbReference type="AlphaFoldDB" id="L0RD74"/>
<keyword evidence="2" id="KW-1185">Reference proteome</keyword>
<proteinExistence type="predicted"/>
<evidence type="ECO:0000313" key="2">
    <source>
        <dbReference type="Proteomes" id="UP000010808"/>
    </source>
</evidence>
<accession>L0RD74</accession>
<dbReference type="STRING" id="1121451.DESAM_21877"/>
<name>L0RD74_9BACT</name>
<sequence length="38" mass="4306">MQVLANRIIKNTQIKINTEVTIHSYSVTIIDSPPQLLL</sequence>
<protein>
    <submittedName>
        <fullName evidence="1">Uncharacterized protein</fullName>
    </submittedName>
</protein>
<dbReference type="EMBL" id="FO203522">
    <property type="protein sequence ID" value="CCO24150.1"/>
    <property type="molecule type" value="Genomic_DNA"/>
</dbReference>
<dbReference type="HOGENOM" id="CLU_3327195_0_0_7"/>
<dbReference type="Proteomes" id="UP000010808">
    <property type="component" value="Chromosome"/>
</dbReference>
<gene>
    <name evidence="1" type="ORF">DESAM_21877</name>
</gene>